<proteinExistence type="predicted"/>
<evidence type="ECO:0000313" key="2">
    <source>
        <dbReference type="Proteomes" id="UP000263517"/>
    </source>
</evidence>
<comment type="caution">
    <text evidence="1">The sequence shown here is derived from an EMBL/GenBank/DDBJ whole genome shotgun (WGS) entry which is preliminary data.</text>
</comment>
<evidence type="ECO:0000313" key="1">
    <source>
        <dbReference type="EMBL" id="HAW74305.1"/>
    </source>
</evidence>
<accession>A0A350NZ38</accession>
<dbReference type="AlphaFoldDB" id="A0A350NZ38"/>
<sequence length="149" mass="15685">MKKTLLTLISGAAIGAGTVVTLPDGETAQTVAPTSADIYDAEKVSSLKLVQTEKGAAARYIIERTSSISGVAPYQEAGEKQNQQSVFDAVSEKAKQACDSLYGCVWSSMDSARSANGVLTASVKNSEIVTITDDVPQLDELKKKILADN</sequence>
<dbReference type="EMBL" id="DNAN01000037">
    <property type="protein sequence ID" value="HAW74305.1"/>
    <property type="molecule type" value="Genomic_DNA"/>
</dbReference>
<gene>
    <name evidence="1" type="ORF">DCW74_01045</name>
</gene>
<organism evidence="1 2">
    <name type="scientific">Alteromonas australica</name>
    <dbReference type="NCBI Taxonomy" id="589873"/>
    <lineage>
        <taxon>Bacteria</taxon>
        <taxon>Pseudomonadati</taxon>
        <taxon>Pseudomonadota</taxon>
        <taxon>Gammaproteobacteria</taxon>
        <taxon>Alteromonadales</taxon>
        <taxon>Alteromonadaceae</taxon>
        <taxon>Alteromonas/Salinimonas group</taxon>
        <taxon>Alteromonas</taxon>
    </lineage>
</organism>
<name>A0A350NZ38_9ALTE</name>
<reference evidence="1 2" key="1">
    <citation type="journal article" date="2018" name="Nat. Biotechnol.">
        <title>A standardized bacterial taxonomy based on genome phylogeny substantially revises the tree of life.</title>
        <authorList>
            <person name="Parks D.H."/>
            <person name="Chuvochina M."/>
            <person name="Waite D.W."/>
            <person name="Rinke C."/>
            <person name="Skarshewski A."/>
            <person name="Chaumeil P.A."/>
            <person name="Hugenholtz P."/>
        </authorList>
    </citation>
    <scope>NUCLEOTIDE SEQUENCE [LARGE SCALE GENOMIC DNA]</scope>
    <source>
        <strain evidence="1">UBA11978</strain>
    </source>
</reference>
<protein>
    <submittedName>
        <fullName evidence="1">Uncharacterized protein</fullName>
    </submittedName>
</protein>
<dbReference type="Proteomes" id="UP000263517">
    <property type="component" value="Unassembled WGS sequence"/>
</dbReference>